<accession>A0ABC8LTD8</accession>
<dbReference type="PROSITE" id="PS51375">
    <property type="entry name" value="PPR"/>
    <property type="match status" value="1"/>
</dbReference>
<dbReference type="AlphaFoldDB" id="A0ABC8LTD8"/>
<gene>
    <name evidence="4" type="ORF">ERUC_LOCUS39487</name>
</gene>
<dbReference type="InterPro" id="IPR011990">
    <property type="entry name" value="TPR-like_helical_dom_sf"/>
</dbReference>
<reference evidence="4 5" key="1">
    <citation type="submission" date="2022-03" db="EMBL/GenBank/DDBJ databases">
        <authorList>
            <person name="Macdonald S."/>
            <person name="Ahmed S."/>
            <person name="Newling K."/>
        </authorList>
    </citation>
    <scope>NUCLEOTIDE SEQUENCE [LARGE SCALE GENOMIC DNA]</scope>
</reference>
<evidence type="ECO:0000256" key="1">
    <source>
        <dbReference type="ARBA" id="ARBA00022737"/>
    </source>
</evidence>
<dbReference type="InterPro" id="IPR002885">
    <property type="entry name" value="PPR_rpt"/>
</dbReference>
<proteinExistence type="predicted"/>
<dbReference type="Proteomes" id="UP001642260">
    <property type="component" value="Unassembled WGS sequence"/>
</dbReference>
<dbReference type="PANTHER" id="PTHR47937:SF2">
    <property type="entry name" value="PENTATRICOPEPTIDE (PPR) REPEAT-CONTAINING PROTEIN, PF01535'-RELATED"/>
    <property type="match status" value="1"/>
</dbReference>
<sequence length="548" mass="63175">MMMMMLLRRRTLLRSCSFLNCHISSTSAAATSNQYEDEKNLYSTVRSLIRSSELNKAVEYARTPVVRNTRLATRRAIFDLVIPELDQAKRYKDVLSLCFYLFRNYDDNSKSFDFGHLLRKAKKKWGLNHSHVSCFNKCLVSNPPPYPIIILGDVIVEPPKNQYYDEKHLYSTVRFLIQNLSDLDTAMEYARFTAFTTTRTATTTATCDLIIAALCEAKRYTNAYHLFHYFFNQSNISLSVDCCNHIVKALCDDGHAHVALQLHHHIRGNDDDDNHAHPLDYQTYRILTKALYLSGYMDEVLDLVKDIFSLDNNPDKYDAVFLDEKDFDKAWALCCEELISSGKDGNNKVGYPTVTKTAVTVSLIEYHFSKCEDEKAMEIYTCLVADTCGKIEDASKRPLFELLFKYGKETEAWSLVKNHHLIEDRPQHIGIQDLTMYDFFGYELRMTKEAIDTLKKVRQIQDFTMCKFNHAPYSNVITRCCEDENTLSHAKWIMAEFLNVHDPSAYKISTFQEMINVYLKAGRLDDALDTADMMVDANLKLVSILMKS</sequence>
<organism evidence="4 5">
    <name type="scientific">Eruca vesicaria subsp. sativa</name>
    <name type="common">Garden rocket</name>
    <name type="synonym">Eruca sativa</name>
    <dbReference type="NCBI Taxonomy" id="29727"/>
    <lineage>
        <taxon>Eukaryota</taxon>
        <taxon>Viridiplantae</taxon>
        <taxon>Streptophyta</taxon>
        <taxon>Embryophyta</taxon>
        <taxon>Tracheophyta</taxon>
        <taxon>Spermatophyta</taxon>
        <taxon>Magnoliopsida</taxon>
        <taxon>eudicotyledons</taxon>
        <taxon>Gunneridae</taxon>
        <taxon>Pentapetalae</taxon>
        <taxon>rosids</taxon>
        <taxon>malvids</taxon>
        <taxon>Brassicales</taxon>
        <taxon>Brassicaceae</taxon>
        <taxon>Brassiceae</taxon>
        <taxon>Eruca</taxon>
    </lineage>
</organism>
<comment type="caution">
    <text evidence="4">The sequence shown here is derived from an EMBL/GenBank/DDBJ whole genome shotgun (WGS) entry which is preliminary data.</text>
</comment>
<dbReference type="InterPro" id="IPR052308">
    <property type="entry name" value="PPR_domain-containing"/>
</dbReference>
<protein>
    <recommendedName>
        <fullName evidence="6">Pentatricopeptide repeat-containing protein</fullName>
    </recommendedName>
</protein>
<evidence type="ECO:0008006" key="6">
    <source>
        <dbReference type="Google" id="ProtNLM"/>
    </source>
</evidence>
<dbReference type="Pfam" id="PF01535">
    <property type="entry name" value="PPR"/>
    <property type="match status" value="1"/>
</dbReference>
<feature type="signal peptide" evidence="3">
    <location>
        <begin position="1"/>
        <end position="28"/>
    </location>
</feature>
<feature type="repeat" description="PPR" evidence="2">
    <location>
        <begin position="507"/>
        <end position="541"/>
    </location>
</feature>
<keyword evidence="1" id="KW-0677">Repeat</keyword>
<evidence type="ECO:0000256" key="2">
    <source>
        <dbReference type="PROSITE-ProRule" id="PRU00708"/>
    </source>
</evidence>
<name>A0ABC8LTD8_ERUVS</name>
<dbReference type="PANTHER" id="PTHR47937">
    <property type="entry name" value="PLASTID TRANSCRIPTIONALLY ACTIVE CHROMOSOME 2-LIKE PROTEIN"/>
    <property type="match status" value="1"/>
</dbReference>
<evidence type="ECO:0000313" key="4">
    <source>
        <dbReference type="EMBL" id="CAH8387004.1"/>
    </source>
</evidence>
<dbReference type="NCBIfam" id="TIGR00756">
    <property type="entry name" value="PPR"/>
    <property type="match status" value="1"/>
</dbReference>
<feature type="chain" id="PRO_5044776922" description="Pentatricopeptide repeat-containing protein" evidence="3">
    <location>
        <begin position="29"/>
        <end position="548"/>
    </location>
</feature>
<keyword evidence="5" id="KW-1185">Reference proteome</keyword>
<dbReference type="Gene3D" id="1.25.40.10">
    <property type="entry name" value="Tetratricopeptide repeat domain"/>
    <property type="match status" value="1"/>
</dbReference>
<evidence type="ECO:0000313" key="5">
    <source>
        <dbReference type="Proteomes" id="UP001642260"/>
    </source>
</evidence>
<dbReference type="EMBL" id="CAKOAT010735154">
    <property type="protein sequence ID" value="CAH8387004.1"/>
    <property type="molecule type" value="Genomic_DNA"/>
</dbReference>
<evidence type="ECO:0000256" key="3">
    <source>
        <dbReference type="SAM" id="SignalP"/>
    </source>
</evidence>
<keyword evidence="3" id="KW-0732">Signal</keyword>